<evidence type="ECO:0000256" key="1">
    <source>
        <dbReference type="ARBA" id="ARBA00022723"/>
    </source>
</evidence>
<dbReference type="PANTHER" id="PTHR45868:SF22">
    <property type="entry name" value="METAL ION-BINDING PROTEIN"/>
    <property type="match status" value="1"/>
</dbReference>
<accession>A0A067FFI4</accession>
<dbReference type="GO" id="GO:0046872">
    <property type="term" value="F:metal ion binding"/>
    <property type="evidence" value="ECO:0007669"/>
    <property type="project" value="UniProtKB-KW"/>
</dbReference>
<dbReference type="PANTHER" id="PTHR45868">
    <property type="entry name" value="HEAVY METAL-ASSOCIATED ISOPRENYLATED PLANT PROTEIN 33-RELATED"/>
    <property type="match status" value="1"/>
</dbReference>
<dbReference type="SMR" id="A0A067FFI4"/>
<reference evidence="2 3" key="1">
    <citation type="submission" date="2014-04" db="EMBL/GenBank/DDBJ databases">
        <authorList>
            <consortium name="International Citrus Genome Consortium"/>
            <person name="Gmitter F."/>
            <person name="Chen C."/>
            <person name="Farmerie W."/>
            <person name="Harkins T."/>
            <person name="Desany B."/>
            <person name="Mohiuddin M."/>
            <person name="Kodira C."/>
            <person name="Borodovsky M."/>
            <person name="Lomsadze A."/>
            <person name="Burns P."/>
            <person name="Jenkins J."/>
            <person name="Prochnik S."/>
            <person name="Shu S."/>
            <person name="Chapman J."/>
            <person name="Pitluck S."/>
            <person name="Schmutz J."/>
            <person name="Rokhsar D."/>
        </authorList>
    </citation>
    <scope>NUCLEOTIDE SEQUENCE</scope>
</reference>
<evidence type="ECO:0000313" key="2">
    <source>
        <dbReference type="EMBL" id="KDO62187.1"/>
    </source>
</evidence>
<dbReference type="eggNOG" id="ENOG502STNG">
    <property type="taxonomic scope" value="Eukaryota"/>
</dbReference>
<protein>
    <recommendedName>
        <fullName evidence="4">HMA domain-containing protein</fullName>
    </recommendedName>
</protein>
<evidence type="ECO:0000313" key="3">
    <source>
        <dbReference type="Proteomes" id="UP000027120"/>
    </source>
</evidence>
<gene>
    <name evidence="2" type="ORF">CISIN_1g048021mg</name>
</gene>
<keyword evidence="3" id="KW-1185">Reference proteome</keyword>
<dbReference type="PaxDb" id="2711-XP_006475126.1"/>
<dbReference type="AlphaFoldDB" id="A0A067FFI4"/>
<sequence length="143" mass="16591">MFSSSSSSAKMTCGLKVDTNDPAWFSSMTKVLRKIKGASYTIDAEEGMAYITGRANPRKLLRKLQSGKYANLCWVSAGNQITYGNAYHEGMQMQSPYAYNTRQLQPPGYWHDHHYDHPMLHYYPQPRHTMAAYPYHHDYHHWL</sequence>
<proteinExistence type="predicted"/>
<name>A0A067FFI4_CITSI</name>
<evidence type="ECO:0008006" key="4">
    <source>
        <dbReference type="Google" id="ProtNLM"/>
    </source>
</evidence>
<organism evidence="2 3">
    <name type="scientific">Citrus sinensis</name>
    <name type="common">Sweet orange</name>
    <name type="synonym">Citrus aurantium var. sinensis</name>
    <dbReference type="NCBI Taxonomy" id="2711"/>
    <lineage>
        <taxon>Eukaryota</taxon>
        <taxon>Viridiplantae</taxon>
        <taxon>Streptophyta</taxon>
        <taxon>Embryophyta</taxon>
        <taxon>Tracheophyta</taxon>
        <taxon>Spermatophyta</taxon>
        <taxon>Magnoliopsida</taxon>
        <taxon>eudicotyledons</taxon>
        <taxon>Gunneridae</taxon>
        <taxon>Pentapetalae</taxon>
        <taxon>rosids</taxon>
        <taxon>malvids</taxon>
        <taxon>Sapindales</taxon>
        <taxon>Rutaceae</taxon>
        <taxon>Aurantioideae</taxon>
        <taxon>Citrus</taxon>
    </lineage>
</organism>
<dbReference type="Proteomes" id="UP000027120">
    <property type="component" value="Unassembled WGS sequence"/>
</dbReference>
<dbReference type="EMBL" id="KK784921">
    <property type="protein sequence ID" value="KDO62187.1"/>
    <property type="molecule type" value="Genomic_DNA"/>
</dbReference>
<keyword evidence="1" id="KW-0479">Metal-binding</keyword>